<feature type="binding site" evidence="19">
    <location>
        <position position="299"/>
    </location>
    <ligand>
        <name>ATP</name>
        <dbReference type="ChEBI" id="CHEBI:30616"/>
        <label>1</label>
    </ligand>
</feature>
<dbReference type="PRINTS" id="PR00098">
    <property type="entry name" value="CPSASE"/>
</dbReference>
<dbReference type="Gene3D" id="3.40.50.20">
    <property type="match status" value="2"/>
</dbReference>
<feature type="binding site" evidence="19">
    <location>
        <position position="210"/>
    </location>
    <ligand>
        <name>ATP</name>
        <dbReference type="ChEBI" id="CHEBI:30616"/>
        <label>1</label>
    </ligand>
</feature>
<keyword evidence="13 19" id="KW-0665">Pyrimidine biosynthesis</keyword>
<evidence type="ECO:0000256" key="4">
    <source>
        <dbReference type="ARBA" id="ARBA00009799"/>
    </source>
</evidence>
<feature type="binding site" evidence="19">
    <location>
        <position position="285"/>
    </location>
    <ligand>
        <name>Mn(2+)</name>
        <dbReference type="ChEBI" id="CHEBI:29035"/>
        <label>1</label>
    </ligand>
</feature>
<feature type="binding site" evidence="19">
    <location>
        <position position="241"/>
    </location>
    <ligand>
        <name>ATP</name>
        <dbReference type="ChEBI" id="CHEBI:30616"/>
        <label>1</label>
    </ligand>
</feature>
<dbReference type="Pfam" id="PF02786">
    <property type="entry name" value="CPSase_L_D2"/>
    <property type="match status" value="2"/>
</dbReference>
<feature type="binding site" evidence="19">
    <location>
        <position position="242"/>
    </location>
    <ligand>
        <name>ATP</name>
        <dbReference type="ChEBI" id="CHEBI:30616"/>
        <label>1</label>
    </ligand>
</feature>
<dbReference type="GO" id="GO:0005524">
    <property type="term" value="F:ATP binding"/>
    <property type="evidence" value="ECO:0007669"/>
    <property type="project" value="UniProtKB-UniRule"/>
</dbReference>
<dbReference type="InterPro" id="IPR058047">
    <property type="entry name" value="CPSase_preATP-grasp"/>
</dbReference>
<feature type="binding site" evidence="19">
    <location>
        <position position="860"/>
    </location>
    <ligand>
        <name>Mn(2+)</name>
        <dbReference type="ChEBI" id="CHEBI:29035"/>
        <label>3</label>
    </ligand>
</feature>
<dbReference type="PROSITE" id="PS51855">
    <property type="entry name" value="MGS"/>
    <property type="match status" value="1"/>
</dbReference>
<keyword evidence="8" id="KW-0479">Metal-binding</keyword>
<evidence type="ECO:0000256" key="1">
    <source>
        <dbReference type="ARBA" id="ARBA00001936"/>
    </source>
</evidence>
<comment type="caution">
    <text evidence="22">The sequence shown here is derived from an EMBL/GenBank/DDBJ whole genome shotgun (WGS) entry which is preliminary data.</text>
</comment>
<dbReference type="InterPro" id="IPR011761">
    <property type="entry name" value="ATP-grasp"/>
</dbReference>
<feature type="binding site" evidence="19">
    <location>
        <position position="818"/>
    </location>
    <ligand>
        <name>ATP</name>
        <dbReference type="ChEBI" id="CHEBI:30616"/>
        <label>2</label>
    </ligand>
</feature>
<dbReference type="GO" id="GO:0006541">
    <property type="term" value="P:glutamine metabolic process"/>
    <property type="evidence" value="ECO:0007669"/>
    <property type="project" value="TreeGrafter"/>
</dbReference>
<dbReference type="SMART" id="SM00851">
    <property type="entry name" value="MGS"/>
    <property type="match status" value="1"/>
</dbReference>
<keyword evidence="23" id="KW-1185">Reference proteome</keyword>
<dbReference type="Pfam" id="PF02787">
    <property type="entry name" value="CPSase_L_D3"/>
    <property type="match status" value="1"/>
</dbReference>
<dbReference type="InterPro" id="IPR036914">
    <property type="entry name" value="MGS-like_dom_sf"/>
</dbReference>
<feature type="binding site" evidence="19">
    <location>
        <position position="819"/>
    </location>
    <ligand>
        <name>ATP</name>
        <dbReference type="ChEBI" id="CHEBI:30616"/>
        <label>2</label>
    </ligand>
</feature>
<dbReference type="InterPro" id="IPR011607">
    <property type="entry name" value="MGS-like_dom"/>
</dbReference>
<protein>
    <recommendedName>
        <fullName evidence="19">Carbamoyl phosphate synthase large chain</fullName>
        <ecNumber evidence="19">6.3.4.16</ecNumber>
        <ecNumber evidence="19">6.3.5.5</ecNumber>
    </recommendedName>
    <alternativeName>
        <fullName evidence="19">Carbamoyl phosphate synthetase ammonia chain</fullName>
    </alternativeName>
</protein>
<feature type="binding site" evidence="19">
    <location>
        <position position="860"/>
    </location>
    <ligand>
        <name>Mg(2+)</name>
        <dbReference type="ChEBI" id="CHEBI:18420"/>
        <label>3</label>
    </ligand>
</feature>
<name>A0AA41QN95_9HYPH</name>
<dbReference type="SUPFAM" id="SSF56059">
    <property type="entry name" value="Glutathione synthetase ATP-binding domain-like"/>
    <property type="match status" value="2"/>
</dbReference>
<feature type="binding site" evidence="19">
    <location>
        <position position="872"/>
    </location>
    <ligand>
        <name>ATP</name>
        <dbReference type="ChEBI" id="CHEBI:30616"/>
        <label>2</label>
    </ligand>
</feature>
<comment type="domain">
    <text evidence="19">The large subunit is composed of 2 ATP-grasp domains that are involved in binding the 2 ATP molecules needed for carbamoyl phosphate synthesis. The N-terminal ATP-grasp domain (referred to as the carboxyphosphate synthetic component) catalyzes the ATP-dependent phosphorylation of hydrogencarbonate to carboxyphosphate and the subsequent nucleophilic attack by ammonia to form a carbamate intermediate. The C-terminal ATP-grasp domain (referred to as the carbamoyl phosphate synthetic component) then catalyzes the phosphorylation of carbamate with the second ATP to form the end product carbamoyl phosphate. The reactive and unstable enzyme intermediates are sequentially channeled from one active site to the next through the interior of the protein over a distance of at least 96 A.</text>
</comment>
<dbReference type="InterPro" id="IPR033937">
    <property type="entry name" value="MGS_CPS_CarB"/>
</dbReference>
<dbReference type="FunFam" id="1.10.1030.10:FF:000002">
    <property type="entry name" value="Carbamoyl-phosphate synthase large chain"/>
    <property type="match status" value="1"/>
</dbReference>
<feature type="binding site" evidence="19">
    <location>
        <position position="872"/>
    </location>
    <ligand>
        <name>Mn(2+)</name>
        <dbReference type="ChEBI" id="CHEBI:29035"/>
        <label>4</label>
    </ligand>
</feature>
<evidence type="ECO:0000259" key="21">
    <source>
        <dbReference type="PROSITE" id="PS51855"/>
    </source>
</evidence>
<dbReference type="GO" id="GO:0004087">
    <property type="term" value="F:carbamoyl-phosphate synthase (ammonia) activity"/>
    <property type="evidence" value="ECO:0007669"/>
    <property type="project" value="UniProtKB-EC"/>
</dbReference>
<dbReference type="Proteomes" id="UP001156140">
    <property type="component" value="Unassembled WGS sequence"/>
</dbReference>
<dbReference type="PROSITE" id="PS51257">
    <property type="entry name" value="PROKAR_LIPOPROTEIN"/>
    <property type="match status" value="1"/>
</dbReference>
<evidence type="ECO:0000313" key="22">
    <source>
        <dbReference type="EMBL" id="MCI0127981.1"/>
    </source>
</evidence>
<dbReference type="PROSITE" id="PS00867">
    <property type="entry name" value="CPSASE_2"/>
    <property type="match status" value="2"/>
</dbReference>
<feature type="binding site" evidence="19">
    <location>
        <position position="243"/>
    </location>
    <ligand>
        <name>ATP</name>
        <dbReference type="ChEBI" id="CHEBI:30616"/>
        <label>1</label>
    </ligand>
</feature>
<dbReference type="Gene3D" id="3.30.470.20">
    <property type="entry name" value="ATP-grasp fold, B domain"/>
    <property type="match status" value="2"/>
</dbReference>
<feature type="domain" description="ATP-grasp" evidence="20">
    <location>
        <begin position="133"/>
        <end position="328"/>
    </location>
</feature>
<dbReference type="PANTHER" id="PTHR11405:SF53">
    <property type="entry name" value="CARBAMOYL-PHOSPHATE SYNTHASE [AMMONIA], MITOCHONDRIAL"/>
    <property type="match status" value="1"/>
</dbReference>
<feature type="binding site" evidence="19">
    <location>
        <position position="820"/>
    </location>
    <ligand>
        <name>ATP</name>
        <dbReference type="ChEBI" id="CHEBI:30616"/>
        <label>2</label>
    </ligand>
</feature>
<feature type="binding site" evidence="19">
    <location>
        <position position="874"/>
    </location>
    <ligand>
        <name>Mn(2+)</name>
        <dbReference type="ChEBI" id="CHEBI:29035"/>
        <label>4</label>
    </ligand>
</feature>
<keyword evidence="11 19" id="KW-0067">ATP-binding</keyword>
<dbReference type="GO" id="GO:0046872">
    <property type="term" value="F:metal ion binding"/>
    <property type="evidence" value="ECO:0007669"/>
    <property type="project" value="UniProtKB-KW"/>
</dbReference>
<evidence type="ECO:0000256" key="19">
    <source>
        <dbReference type="HAMAP-Rule" id="MF_01210"/>
    </source>
</evidence>
<dbReference type="PANTHER" id="PTHR11405">
    <property type="entry name" value="CARBAMOYLTRANSFERASE FAMILY MEMBER"/>
    <property type="match status" value="1"/>
</dbReference>
<feature type="binding site" evidence="19">
    <location>
        <position position="129"/>
    </location>
    <ligand>
        <name>ATP</name>
        <dbReference type="ChEBI" id="CHEBI:30616"/>
        <label>1</label>
    </ligand>
</feature>
<feature type="binding site" evidence="19">
    <location>
        <position position="285"/>
    </location>
    <ligand>
        <name>Mg(2+)</name>
        <dbReference type="ChEBI" id="CHEBI:18420"/>
        <label>1</label>
    </ligand>
</feature>
<dbReference type="Pfam" id="PF25596">
    <property type="entry name" value="CPSase_L_D1"/>
    <property type="match status" value="2"/>
</dbReference>
<feature type="domain" description="MGS-like" evidence="21">
    <location>
        <begin position="967"/>
        <end position="1103"/>
    </location>
</feature>
<comment type="subunit">
    <text evidence="18 19">Composed of two chains; the small (or glutamine) chain promotes the hydrolysis of glutamine to ammonia, which is used by the large (or ammonia) chain to synthesize carbamoyl phosphate. Tetramer of heterodimers (alpha,beta)4.</text>
</comment>
<feature type="binding site" evidence="19">
    <location>
        <position position="787"/>
    </location>
    <ligand>
        <name>ATP</name>
        <dbReference type="ChEBI" id="CHEBI:30616"/>
        <label>2</label>
    </ligand>
</feature>
<feature type="binding site" evidence="19">
    <location>
        <position position="860"/>
    </location>
    <ligand>
        <name>ATP</name>
        <dbReference type="ChEBI" id="CHEBI:30616"/>
        <label>2</label>
    </ligand>
</feature>
<dbReference type="EC" id="6.3.4.16" evidence="19"/>
<evidence type="ECO:0000256" key="18">
    <source>
        <dbReference type="ARBA" id="ARBA00062056"/>
    </source>
</evidence>
<dbReference type="NCBIfam" id="NF003671">
    <property type="entry name" value="PRK05294.1"/>
    <property type="match status" value="1"/>
</dbReference>
<dbReference type="InterPro" id="IPR005483">
    <property type="entry name" value="CPSase_dom"/>
</dbReference>
<evidence type="ECO:0000256" key="17">
    <source>
        <dbReference type="ARBA" id="ARBA00057223"/>
    </source>
</evidence>
<feature type="binding site" evidence="19">
    <location>
        <position position="874"/>
    </location>
    <ligand>
        <name>Mg(2+)</name>
        <dbReference type="ChEBI" id="CHEBI:18420"/>
        <label>4</label>
    </ligand>
</feature>
<comment type="pathway">
    <text evidence="3 19">Amino-acid biosynthesis; L-arginine biosynthesis; carbamoyl phosphate from bicarbonate: step 1/1.</text>
</comment>
<evidence type="ECO:0000256" key="12">
    <source>
        <dbReference type="ARBA" id="ARBA00022842"/>
    </source>
</evidence>
<keyword evidence="12" id="KW-0460">Magnesium</keyword>
<evidence type="ECO:0000256" key="15">
    <source>
        <dbReference type="ARBA" id="ARBA00047359"/>
    </source>
</evidence>
<feature type="binding site" evidence="19">
    <location>
        <position position="817"/>
    </location>
    <ligand>
        <name>ATP</name>
        <dbReference type="ChEBI" id="CHEBI:30616"/>
        <label>2</label>
    </ligand>
</feature>
<feature type="binding site" evidence="19">
    <location>
        <position position="285"/>
    </location>
    <ligand>
        <name>ATP</name>
        <dbReference type="ChEBI" id="CHEBI:30616"/>
        <label>1</label>
    </ligand>
</feature>
<feature type="binding site" evidence="19">
    <location>
        <position position="299"/>
    </location>
    <ligand>
        <name>Mg(2+)</name>
        <dbReference type="ChEBI" id="CHEBI:18420"/>
        <label>1</label>
    </ligand>
</feature>
<evidence type="ECO:0000256" key="5">
    <source>
        <dbReference type="ARBA" id="ARBA00022571"/>
    </source>
</evidence>
<feature type="binding site" evidence="19">
    <location>
        <position position="208"/>
    </location>
    <ligand>
        <name>ATP</name>
        <dbReference type="ChEBI" id="CHEBI:30616"/>
        <label>1</label>
    </ligand>
</feature>
<dbReference type="SUPFAM" id="SSF52440">
    <property type="entry name" value="PreATP-grasp domain"/>
    <property type="match status" value="2"/>
</dbReference>
<keyword evidence="14" id="KW-0464">Manganese</keyword>
<dbReference type="SUPFAM" id="SSF52335">
    <property type="entry name" value="Methylglyoxal synthase-like"/>
    <property type="match status" value="1"/>
</dbReference>
<feature type="region of interest" description="Allosteric domain" evidence="19">
    <location>
        <begin position="967"/>
        <end position="1103"/>
    </location>
</feature>
<dbReference type="HAMAP" id="MF_01210_B">
    <property type="entry name" value="CPSase_L_chain_B"/>
    <property type="match status" value="1"/>
</dbReference>
<dbReference type="Gene3D" id="1.10.1030.10">
    <property type="entry name" value="Carbamoyl-phosphate synthetase, large subunit oligomerisation domain"/>
    <property type="match status" value="1"/>
</dbReference>
<evidence type="ECO:0000259" key="20">
    <source>
        <dbReference type="PROSITE" id="PS50975"/>
    </source>
</evidence>
<dbReference type="SUPFAM" id="SSF48108">
    <property type="entry name" value="Carbamoyl phosphate synthetase, large subunit connection domain"/>
    <property type="match status" value="1"/>
</dbReference>
<feature type="binding site" evidence="19">
    <location>
        <position position="792"/>
    </location>
    <ligand>
        <name>ATP</name>
        <dbReference type="ChEBI" id="CHEBI:30616"/>
        <label>2</label>
    </ligand>
</feature>
<keyword evidence="5 19" id="KW-0055">Arginine biosynthesis</keyword>
<comment type="cofactor">
    <cofactor evidence="1">
        <name>Mn(2+)</name>
        <dbReference type="ChEBI" id="CHEBI:29035"/>
    </cofactor>
</comment>
<evidence type="ECO:0000256" key="3">
    <source>
        <dbReference type="ARBA" id="ARBA00005077"/>
    </source>
</evidence>
<dbReference type="EMBL" id="JALAZD010000001">
    <property type="protein sequence ID" value="MCI0127981.1"/>
    <property type="molecule type" value="Genomic_DNA"/>
</dbReference>
<dbReference type="PROSITE" id="PS50975">
    <property type="entry name" value="ATP_GRASP"/>
    <property type="match status" value="2"/>
</dbReference>
<feature type="binding site" evidence="19">
    <location>
        <position position="872"/>
    </location>
    <ligand>
        <name>Mn(2+)</name>
        <dbReference type="ChEBI" id="CHEBI:29035"/>
        <label>3</label>
    </ligand>
</feature>
<evidence type="ECO:0000256" key="10">
    <source>
        <dbReference type="ARBA" id="ARBA00022741"/>
    </source>
</evidence>
<evidence type="ECO:0000256" key="14">
    <source>
        <dbReference type="ARBA" id="ARBA00023211"/>
    </source>
</evidence>
<feature type="binding site" evidence="19">
    <location>
        <position position="872"/>
    </location>
    <ligand>
        <name>Mg(2+)</name>
        <dbReference type="ChEBI" id="CHEBI:18420"/>
        <label>3</label>
    </ligand>
</feature>
<dbReference type="EC" id="6.3.5.5" evidence="19"/>
<dbReference type="FunFam" id="3.30.470.20:FF:000007">
    <property type="entry name" value="Carbamoyl-phosphate synthase large chain"/>
    <property type="match status" value="1"/>
</dbReference>
<dbReference type="GO" id="GO:0005737">
    <property type="term" value="C:cytoplasm"/>
    <property type="evidence" value="ECO:0007669"/>
    <property type="project" value="TreeGrafter"/>
</dbReference>
<feature type="binding site" evidence="19">
    <location>
        <position position="301"/>
    </location>
    <ligand>
        <name>Mn(2+)</name>
        <dbReference type="ChEBI" id="CHEBI:29035"/>
        <label>2</label>
    </ligand>
</feature>
<feature type="binding site" evidence="19">
    <location>
        <position position="176"/>
    </location>
    <ligand>
        <name>ATP</name>
        <dbReference type="ChEBI" id="CHEBI:30616"/>
        <label>1</label>
    </ligand>
</feature>
<dbReference type="FunFam" id="3.40.50.20:FF:000003">
    <property type="entry name" value="Carbamoyl-phosphate synthase large chain"/>
    <property type="match status" value="1"/>
</dbReference>
<organism evidence="22 23">
    <name type="scientific">Paradevosia shaoguanensis</name>
    <dbReference type="NCBI Taxonomy" id="1335043"/>
    <lineage>
        <taxon>Bacteria</taxon>
        <taxon>Pseudomonadati</taxon>
        <taxon>Pseudomonadota</taxon>
        <taxon>Alphaproteobacteria</taxon>
        <taxon>Hyphomicrobiales</taxon>
        <taxon>Devosiaceae</taxon>
        <taxon>Paradevosia</taxon>
    </lineage>
</organism>
<dbReference type="GO" id="GO:0044205">
    <property type="term" value="P:'de novo' UMP biosynthetic process"/>
    <property type="evidence" value="ECO:0007669"/>
    <property type="project" value="UniProtKB-UniRule"/>
</dbReference>
<evidence type="ECO:0000256" key="13">
    <source>
        <dbReference type="ARBA" id="ARBA00022975"/>
    </source>
</evidence>
<feature type="binding site" evidence="19">
    <location>
        <position position="725"/>
    </location>
    <ligand>
        <name>ATP</name>
        <dbReference type="ChEBI" id="CHEBI:30616"/>
        <label>2</label>
    </ligand>
</feature>
<evidence type="ECO:0000256" key="16">
    <source>
        <dbReference type="ARBA" id="ARBA00048816"/>
    </source>
</evidence>
<dbReference type="GO" id="GO:0004088">
    <property type="term" value="F:carbamoyl-phosphate synthase (glutamine-hydrolyzing) activity"/>
    <property type="evidence" value="ECO:0007669"/>
    <property type="project" value="UniProtKB-UniRule"/>
</dbReference>
<feature type="domain" description="ATP-grasp" evidence="20">
    <location>
        <begin position="689"/>
        <end position="901"/>
    </location>
</feature>
<sequence>MPKRTDIKSIMIIGAGPIIIGQACEFDYSGTQACKALKEEGYRIILVNSNPATIMTDPDLADATYMEPITPEVVAKIIEKERPDALLPTMGGQTALNCALSLKKMGVLDKFNVEMIGATAEAIDKAEDRELFRDAMKKIGLSTPRSMLAHNMIEGLQALEVIGLPAIIRPSFTLGGTGGGIAYNKEEFLAIVESGVDASPTDEVLIEESVLGWKEYEMEVVRDKKDNCIIICSIENLDPMGVHTGDSITVAPALTLTDKEYQIMRDASLAVLREIGVETGGSNVQFAINPADGRMIVIEMNPRVSRSSALASKATGFPIAKVAARLAVGYTLDELENDITGGATPASFEPTIDYVVTKIPRFAFEKFPGSDNRLTTSMKSVGEAMAIGRTFQESLQKALRSLETGLTGLNEIGIPGLGEGDDKNAIRAALGTPTPERLLRVAEAMRLGVSNEDIHDACRIDMWFLEQIRGLIDTETKVRQFGLPQDAAILRSLKAMGFSDKRLAELAGKEAKDVRNLRHSLNVLPSYKRIDTSAAEFASPTAYMYSTYETPFAGEVSDESRPSDRKKVVILGGGPNRIGQGIEFDYCCCHAAFALSDAGYETIMVNCNPETVSTDYDTSDRLYFEPLTEEDVIEILEREKTNGTLHGVIVQFGGQTPLNLAEAVEKAGVRILGTLPSSIDLAEDRDLFSKLLRQLELTQPKNGIAYSLEQARIVAERLGYPLVIRPSYVLGGRAMAIAHNANEFEAYVQDTLTSLVPPDIRAKYPNDKTGQINSVLSDNPLLFDGYLSGAIEIDVDCLSDGKDVFVCGIMEHIEEAGIHSGDSACSLPAQHLSDEILAELKRQTREMALALKVGGLMNVQYALKDGTIYILEVNPRASRTVPFVAKVIGEPIAKIAARVMAGESLESFGLKEKVLKHVAIKEAVFPFNRFPGVDTVLGPEMKSTGEVIGLDTDYAIAFAKSQLGAGSKVPKEGTVFVSVRDADKEAIVEPMRHLENAGFKIVATGGTQRYLVENGIAAEKINKVLEGRPHIVDSMKNGGIQLVINTTDGAKSVSDSRDIRRTALLSKIPYYTTIPGAIAAVEGIIAYREGNLQVRPLQDYFAA</sequence>
<feature type="binding site" evidence="19">
    <location>
        <position position="299"/>
    </location>
    <ligand>
        <name>Mn(2+)</name>
        <dbReference type="ChEBI" id="CHEBI:29035"/>
        <label>2</label>
    </ligand>
</feature>
<dbReference type="HAMAP" id="MF_01210_A">
    <property type="entry name" value="CPSase_L_chain_A"/>
    <property type="match status" value="1"/>
</dbReference>
<comment type="pathway">
    <text evidence="2 19">Pyrimidine metabolism; UMP biosynthesis via de novo pathway; (S)-dihydroorotate from bicarbonate: step 1/3.</text>
</comment>
<dbReference type="FunFam" id="3.30.470.20:FF:000013">
    <property type="entry name" value="Carbamoyl-phosphate synthase large chain"/>
    <property type="match status" value="1"/>
</dbReference>
<dbReference type="PROSITE" id="PS00866">
    <property type="entry name" value="CPSASE_1"/>
    <property type="match status" value="1"/>
</dbReference>
<feature type="binding site" evidence="19">
    <location>
        <position position="169"/>
    </location>
    <ligand>
        <name>ATP</name>
        <dbReference type="ChEBI" id="CHEBI:30616"/>
        <label>1</label>
    </ligand>
</feature>
<gene>
    <name evidence="19 22" type="primary">carB</name>
    <name evidence="22" type="ORF">ML536_14220</name>
</gene>
<dbReference type="FunFam" id="3.40.50.20:FF:000001">
    <property type="entry name" value="Carbamoyl-phosphate synthase large chain"/>
    <property type="match status" value="1"/>
</dbReference>
<dbReference type="SMART" id="SM01096">
    <property type="entry name" value="CPSase_L_D3"/>
    <property type="match status" value="1"/>
</dbReference>
<dbReference type="AlphaFoldDB" id="A0AA41QN95"/>
<comment type="similarity">
    <text evidence="4 19">Belongs to the CarB family.</text>
</comment>
<dbReference type="NCBIfam" id="NF009455">
    <property type="entry name" value="PRK12815.1"/>
    <property type="match status" value="1"/>
</dbReference>
<comment type="caution">
    <text evidence="19">Lacks conserved residue(s) required for the propagation of feature annotation.</text>
</comment>
<evidence type="ECO:0000256" key="2">
    <source>
        <dbReference type="ARBA" id="ARBA00004812"/>
    </source>
</evidence>
<feature type="binding site" evidence="19">
    <location>
        <position position="785"/>
    </location>
    <ligand>
        <name>ATP</name>
        <dbReference type="ChEBI" id="CHEBI:30616"/>
        <label>2</label>
    </ligand>
</feature>
<feature type="region of interest" description="Carboxyphosphate synthetic domain" evidence="19">
    <location>
        <begin position="1"/>
        <end position="403"/>
    </location>
</feature>
<dbReference type="Gene3D" id="3.40.50.1380">
    <property type="entry name" value="Methylglyoxal synthase-like domain"/>
    <property type="match status" value="1"/>
</dbReference>
<proteinExistence type="inferred from homology"/>
<comment type="catalytic activity">
    <reaction evidence="16 19">
        <text>hydrogencarbonate + L-glutamine + 2 ATP + H2O = carbamoyl phosphate + L-glutamate + 2 ADP + phosphate + 2 H(+)</text>
        <dbReference type="Rhea" id="RHEA:18633"/>
        <dbReference type="ChEBI" id="CHEBI:15377"/>
        <dbReference type="ChEBI" id="CHEBI:15378"/>
        <dbReference type="ChEBI" id="CHEBI:17544"/>
        <dbReference type="ChEBI" id="CHEBI:29985"/>
        <dbReference type="ChEBI" id="CHEBI:30616"/>
        <dbReference type="ChEBI" id="CHEBI:43474"/>
        <dbReference type="ChEBI" id="CHEBI:58228"/>
        <dbReference type="ChEBI" id="CHEBI:58359"/>
        <dbReference type="ChEBI" id="CHEBI:456216"/>
        <dbReference type="EC" id="6.3.5.5"/>
    </reaction>
</comment>
<keyword evidence="6 19" id="KW-0436">Ligase</keyword>
<dbReference type="CDD" id="cd01424">
    <property type="entry name" value="MGS_CPS_II"/>
    <property type="match status" value="1"/>
</dbReference>
<feature type="binding site" evidence="19">
    <location>
        <position position="215"/>
    </location>
    <ligand>
        <name>ATP</name>
        <dbReference type="ChEBI" id="CHEBI:30616"/>
        <label>1</label>
    </ligand>
</feature>
<dbReference type="InterPro" id="IPR006275">
    <property type="entry name" value="CPSase_lsu"/>
</dbReference>
<feature type="binding site" evidence="19">
    <location>
        <position position="175"/>
    </location>
    <ligand>
        <name>ATP</name>
        <dbReference type="ChEBI" id="CHEBI:30616"/>
        <label>1</label>
    </ligand>
</feature>
<dbReference type="InterPro" id="IPR036897">
    <property type="entry name" value="CarbamoylP_synth_lsu_oligo_sf"/>
</dbReference>
<dbReference type="RefSeq" id="WP_281736262.1">
    <property type="nucleotide sequence ID" value="NZ_JAKETQ010000001.1"/>
</dbReference>
<evidence type="ECO:0000256" key="9">
    <source>
        <dbReference type="ARBA" id="ARBA00022737"/>
    </source>
</evidence>
<dbReference type="GO" id="GO:0006526">
    <property type="term" value="P:L-arginine biosynthetic process"/>
    <property type="evidence" value="ECO:0007669"/>
    <property type="project" value="UniProtKB-UniRule"/>
</dbReference>
<evidence type="ECO:0000256" key="11">
    <source>
        <dbReference type="ARBA" id="ARBA00022840"/>
    </source>
</evidence>
<feature type="binding site" evidence="19">
    <location>
        <position position="299"/>
    </location>
    <ligand>
        <name>Mn(2+)</name>
        <dbReference type="ChEBI" id="CHEBI:29035"/>
        <label>1</label>
    </ligand>
</feature>
<dbReference type="NCBIfam" id="TIGR01369">
    <property type="entry name" value="CPSaseII_lrg"/>
    <property type="match status" value="1"/>
</dbReference>
<feature type="binding site" evidence="19">
    <location>
        <position position="299"/>
    </location>
    <ligand>
        <name>Mg(2+)</name>
        <dbReference type="ChEBI" id="CHEBI:18420"/>
        <label>2</label>
    </ligand>
</feature>
<comment type="catalytic activity">
    <reaction evidence="15 19">
        <text>hydrogencarbonate + NH4(+) + 2 ATP = carbamoyl phosphate + 2 ADP + phosphate + 2 H(+)</text>
        <dbReference type="Rhea" id="RHEA:18029"/>
        <dbReference type="ChEBI" id="CHEBI:15378"/>
        <dbReference type="ChEBI" id="CHEBI:17544"/>
        <dbReference type="ChEBI" id="CHEBI:28938"/>
        <dbReference type="ChEBI" id="CHEBI:30616"/>
        <dbReference type="ChEBI" id="CHEBI:43474"/>
        <dbReference type="ChEBI" id="CHEBI:58228"/>
        <dbReference type="ChEBI" id="CHEBI:456216"/>
        <dbReference type="EC" id="6.3.4.16"/>
    </reaction>
</comment>
<keyword evidence="10 19" id="KW-0547">Nucleotide-binding</keyword>
<evidence type="ECO:0000313" key="23">
    <source>
        <dbReference type="Proteomes" id="UP001156140"/>
    </source>
</evidence>
<evidence type="ECO:0000256" key="6">
    <source>
        <dbReference type="ARBA" id="ARBA00022598"/>
    </source>
</evidence>
<evidence type="ECO:0000256" key="8">
    <source>
        <dbReference type="ARBA" id="ARBA00022723"/>
    </source>
</evidence>
<comment type="function">
    <text evidence="17 19">Large subunit of the glutamine-dependent carbamoyl phosphate synthetase (CPSase). CPSase catalyzes the formation of carbamoyl phosphate from the ammonia moiety of glutamine, carbonate, and phosphate donated by ATP, constituting the first step of 2 biosynthetic pathways, one leading to arginine and/or urea and the other to pyrimidine nucleotides. The large subunit (synthetase) binds the substrates ammonia (free or transferred from glutamine from the small subunit), hydrogencarbonate and ATP and carries out an ATP-coupled ligase reaction, activating hydrogencarbonate by forming carboxy phosphate which reacts with ammonia to form carbamoyl phosphate.</text>
</comment>
<evidence type="ECO:0000256" key="7">
    <source>
        <dbReference type="ARBA" id="ARBA00022605"/>
    </source>
</evidence>
<dbReference type="InterPro" id="IPR005479">
    <property type="entry name" value="CPAse_ATP-bd"/>
</dbReference>
<feature type="binding site" evidence="19">
    <location>
        <position position="301"/>
    </location>
    <ligand>
        <name>Mg(2+)</name>
        <dbReference type="ChEBI" id="CHEBI:18420"/>
        <label>2</label>
    </ligand>
</feature>
<keyword evidence="7 19" id="KW-0028">Amino-acid biosynthesis</keyword>
<keyword evidence="9 19" id="KW-0677">Repeat</keyword>
<dbReference type="InterPro" id="IPR016185">
    <property type="entry name" value="PreATP-grasp_dom_sf"/>
</dbReference>
<accession>A0AA41QN95</accession>
<reference evidence="22" key="1">
    <citation type="submission" date="2022-03" db="EMBL/GenBank/DDBJ databases">
        <title>The complete genome sequence of a Methyloterrigena soli.</title>
        <authorList>
            <person name="Zi Z."/>
        </authorList>
    </citation>
    <scope>NUCLEOTIDE SEQUENCE</scope>
    <source>
        <strain evidence="22">M48</strain>
    </source>
</reference>
<comment type="cofactor">
    <cofactor evidence="19">
        <name>Mg(2+)</name>
        <dbReference type="ChEBI" id="CHEBI:18420"/>
    </cofactor>
    <cofactor evidence="19">
        <name>Mn(2+)</name>
        <dbReference type="ChEBI" id="CHEBI:29035"/>
    </cofactor>
    <text evidence="19">Binds 4 Mg(2+) or Mn(2+) ions per subunit.</text>
</comment>
<feature type="binding site" evidence="19">
    <location>
        <position position="872"/>
    </location>
    <ligand>
        <name>Mg(2+)</name>
        <dbReference type="ChEBI" id="CHEBI:18420"/>
        <label>4</label>
    </ligand>
</feature>
<dbReference type="InterPro" id="IPR005480">
    <property type="entry name" value="CPSase_lsu_oligo"/>
</dbReference>
<dbReference type="Pfam" id="PF02142">
    <property type="entry name" value="MGS"/>
    <property type="match status" value="1"/>
</dbReference>